<dbReference type="PANTHER" id="PTHR32487:SF0">
    <property type="entry name" value="3-OXO-DELTA(4,5)-STEROID 5-BETA-REDUCTASE"/>
    <property type="match status" value="1"/>
</dbReference>
<dbReference type="InterPro" id="IPR055222">
    <property type="entry name" value="PRISE-like_Rossmann-fold"/>
</dbReference>
<dbReference type="EMBL" id="JACJVR010000070">
    <property type="protein sequence ID" value="MBB6693305.1"/>
    <property type="molecule type" value="Genomic_DNA"/>
</dbReference>
<proteinExistence type="predicted"/>
<evidence type="ECO:0000313" key="3">
    <source>
        <dbReference type="Proteomes" id="UP000553776"/>
    </source>
</evidence>
<name>A0A841TYJ9_9BACL</name>
<dbReference type="SUPFAM" id="SSF51735">
    <property type="entry name" value="NAD(P)-binding Rossmann-fold domains"/>
    <property type="match status" value="1"/>
</dbReference>
<gene>
    <name evidence="2" type="ORF">H7B90_18020</name>
</gene>
<evidence type="ECO:0000259" key="1">
    <source>
        <dbReference type="Pfam" id="PF22917"/>
    </source>
</evidence>
<organism evidence="2 3">
    <name type="scientific">Cohnella xylanilytica</name>
    <dbReference type="NCBI Taxonomy" id="557555"/>
    <lineage>
        <taxon>Bacteria</taxon>
        <taxon>Bacillati</taxon>
        <taxon>Bacillota</taxon>
        <taxon>Bacilli</taxon>
        <taxon>Bacillales</taxon>
        <taxon>Paenibacillaceae</taxon>
        <taxon>Cohnella</taxon>
    </lineage>
</organism>
<protein>
    <submittedName>
        <fullName evidence="2">SDR family oxidoreductase</fullName>
    </submittedName>
</protein>
<reference evidence="2 3" key="1">
    <citation type="submission" date="2020-08" db="EMBL/GenBank/DDBJ databases">
        <title>Cohnella phylogeny.</title>
        <authorList>
            <person name="Dunlap C."/>
        </authorList>
    </citation>
    <scope>NUCLEOTIDE SEQUENCE [LARGE SCALE GENOMIC DNA]</scope>
    <source>
        <strain evidence="2 3">DSM 25239</strain>
    </source>
</reference>
<dbReference type="InterPro" id="IPR036291">
    <property type="entry name" value="NAD(P)-bd_dom_sf"/>
</dbReference>
<accession>A0A841TYJ9</accession>
<sequence length="359" mass="40522">MQAIHPETPNDRKVALVVGAGGVIGRNLIDYLLTLPDWDVIGVSRRGGESRDRLRHVAADLLDPADSREKLGSLSEVTHLFYAAYQDRPTWAELVAPNLAMLKNAVEAVEPAARNLKHVSLMQGYKVYGAHLGPFKTPARETDAPHMPPEFNVDQQNYLEERQKGKAWTWSAIRPSVVSGFALGNPMNLAMVIAVYASISKELGIPLRFPGKPGAYHTLMEMTDAGLLAKATVWAATDERCANQAFNIANGDLFRWNEMWPKIARYFELETAPPLPMPLEVVMADKEELWNRMTEKYGLAGHFYKEVSSWAFGDFVFSWDYDFFADGSKARRFGFHEYVDTEAMFMGIFDEFRRRKVIP</sequence>
<dbReference type="Proteomes" id="UP000553776">
    <property type="component" value="Unassembled WGS sequence"/>
</dbReference>
<dbReference type="CDD" id="cd08948">
    <property type="entry name" value="5beta-POR_like_SDR_a"/>
    <property type="match status" value="1"/>
</dbReference>
<dbReference type="Gene3D" id="3.40.50.720">
    <property type="entry name" value="NAD(P)-binding Rossmann-like Domain"/>
    <property type="match status" value="1"/>
</dbReference>
<comment type="caution">
    <text evidence="2">The sequence shown here is derived from an EMBL/GenBank/DDBJ whole genome shotgun (WGS) entry which is preliminary data.</text>
</comment>
<evidence type="ECO:0000313" key="2">
    <source>
        <dbReference type="EMBL" id="MBB6693305.1"/>
    </source>
</evidence>
<dbReference type="Pfam" id="PF22917">
    <property type="entry name" value="PRISE"/>
    <property type="match status" value="1"/>
</dbReference>
<dbReference type="PANTHER" id="PTHR32487">
    <property type="entry name" value="3-OXO-DELTA(4,5)-STEROID 5-BETA-REDUCTASE"/>
    <property type="match status" value="1"/>
</dbReference>
<feature type="domain" description="PRISE-like Rossmann-fold" evidence="1">
    <location>
        <begin position="65"/>
        <end position="359"/>
    </location>
</feature>
<keyword evidence="3" id="KW-1185">Reference proteome</keyword>
<dbReference type="AlphaFoldDB" id="A0A841TYJ9"/>
<dbReference type="RefSeq" id="WP_185137286.1">
    <property type="nucleotide sequence ID" value="NZ_JACJVR010000070.1"/>
</dbReference>